<proteinExistence type="predicted"/>
<organism evidence="1 2">
    <name type="scientific">Ancylostoma ceylanicum</name>
    <dbReference type="NCBI Taxonomy" id="53326"/>
    <lineage>
        <taxon>Eukaryota</taxon>
        <taxon>Metazoa</taxon>
        <taxon>Ecdysozoa</taxon>
        <taxon>Nematoda</taxon>
        <taxon>Chromadorea</taxon>
        <taxon>Rhabditida</taxon>
        <taxon>Rhabditina</taxon>
        <taxon>Rhabditomorpha</taxon>
        <taxon>Strongyloidea</taxon>
        <taxon>Ancylostomatidae</taxon>
        <taxon>Ancylostomatinae</taxon>
        <taxon>Ancylostoma</taxon>
    </lineage>
</organism>
<dbReference type="EMBL" id="JARK01001444">
    <property type="protein sequence ID" value="EYC01360.1"/>
    <property type="molecule type" value="Genomic_DNA"/>
</dbReference>
<keyword evidence="2" id="KW-1185">Reference proteome</keyword>
<protein>
    <submittedName>
        <fullName evidence="1">Uncharacterized protein</fullName>
    </submittedName>
</protein>
<dbReference type="Proteomes" id="UP000024635">
    <property type="component" value="Unassembled WGS sequence"/>
</dbReference>
<dbReference type="AlphaFoldDB" id="A0A016TFC4"/>
<name>A0A016TFC4_9BILA</name>
<evidence type="ECO:0000313" key="2">
    <source>
        <dbReference type="Proteomes" id="UP000024635"/>
    </source>
</evidence>
<comment type="caution">
    <text evidence="1">The sequence shown here is derived from an EMBL/GenBank/DDBJ whole genome shotgun (WGS) entry which is preliminary data.</text>
</comment>
<evidence type="ECO:0000313" key="1">
    <source>
        <dbReference type="EMBL" id="EYC01360.1"/>
    </source>
</evidence>
<reference evidence="2" key="1">
    <citation type="journal article" date="2015" name="Nat. Genet.">
        <title>The genome and transcriptome of the zoonotic hookworm Ancylostoma ceylanicum identify infection-specific gene families.</title>
        <authorList>
            <person name="Schwarz E.M."/>
            <person name="Hu Y."/>
            <person name="Antoshechkin I."/>
            <person name="Miller M.M."/>
            <person name="Sternberg P.W."/>
            <person name="Aroian R.V."/>
        </authorList>
    </citation>
    <scope>NUCLEOTIDE SEQUENCE</scope>
    <source>
        <strain evidence="2">HY135</strain>
    </source>
</reference>
<gene>
    <name evidence="1" type="primary">Acey_s0108.g59</name>
    <name evidence="1" type="ORF">Y032_0108g59</name>
</gene>
<sequence length="131" mass="14687">MLSVGQYFSYLCSHYLVARVAYSLVACWSSLPLSLKSFLKRKALISSLRYLTVMSTDGDSYDEEKDFDFNYWGDGTPMDANGNPKVFFKGDTEEGGKTTLKAAPTEISVLEISLYFKVFRDDELIGSDETA</sequence>
<accession>A0A016TFC4</accession>